<dbReference type="InterPro" id="IPR045518">
    <property type="entry name" value="2EXR"/>
</dbReference>
<dbReference type="PANTHER" id="PTHR35910:SF6">
    <property type="entry name" value="2EXR DOMAIN-CONTAINING PROTEIN"/>
    <property type="match status" value="1"/>
</dbReference>
<reference evidence="2" key="1">
    <citation type="submission" date="2023-02" db="EMBL/GenBank/DDBJ databases">
        <authorList>
            <person name="Palmer J.M."/>
        </authorList>
    </citation>
    <scope>NUCLEOTIDE SEQUENCE</scope>
    <source>
        <strain evidence="2">FW57</strain>
    </source>
</reference>
<gene>
    <name evidence="2" type="ORF">NEMBOFW57_001358</name>
</gene>
<accession>A0AAD4F121</accession>
<proteinExistence type="predicted"/>
<keyword evidence="3" id="KW-1185">Reference proteome</keyword>
<dbReference type="Proteomes" id="UP001197093">
    <property type="component" value="Unassembled WGS sequence"/>
</dbReference>
<dbReference type="PANTHER" id="PTHR35910">
    <property type="entry name" value="2EXR DOMAIN-CONTAINING PROTEIN"/>
    <property type="match status" value="1"/>
</dbReference>
<sequence length="327" mass="37726">MSFNSLPLEIKQTIWQLALHAAVDEPEVCIVWPIKTGGYDPISKPFLVDTAFPVLMHVCGQWREFVLSSCQQPSSPVKFRFSRQANCRVPYRHFRPSTDILYSSSMNHEEAIKCHLIDWEPGVPRTTLAAVRHLAVDWPLWMDPMDFLPELVFRACPDLEKVSVVFPSSRQAIWSCFKAPAKRCKLRRVEGADELSAVRDWDEEKVLVSMQWQVDEGAAILDEDAQSTWQNELHIHEHTMGEPGGGWFVGTAWDKKREKFCLEYEPAAFVQYKRSENGDETWVEGCEDRLIEWVDCWKNPGTLEPSPEQLAISPEEWRVNDEDGYKL</sequence>
<organism evidence="2 3">
    <name type="scientific">Staphylotrichum longicolle</name>
    <dbReference type="NCBI Taxonomy" id="669026"/>
    <lineage>
        <taxon>Eukaryota</taxon>
        <taxon>Fungi</taxon>
        <taxon>Dikarya</taxon>
        <taxon>Ascomycota</taxon>
        <taxon>Pezizomycotina</taxon>
        <taxon>Sordariomycetes</taxon>
        <taxon>Sordariomycetidae</taxon>
        <taxon>Sordariales</taxon>
        <taxon>Chaetomiaceae</taxon>
        <taxon>Staphylotrichum</taxon>
    </lineage>
</organism>
<evidence type="ECO:0000313" key="2">
    <source>
        <dbReference type="EMBL" id="KAG7291343.1"/>
    </source>
</evidence>
<dbReference type="AlphaFoldDB" id="A0AAD4F121"/>
<feature type="domain" description="2EXR" evidence="1">
    <location>
        <begin position="3"/>
        <end position="101"/>
    </location>
</feature>
<dbReference type="Pfam" id="PF20150">
    <property type="entry name" value="2EXR"/>
    <property type="match status" value="1"/>
</dbReference>
<comment type="caution">
    <text evidence="2">The sequence shown here is derived from an EMBL/GenBank/DDBJ whole genome shotgun (WGS) entry which is preliminary data.</text>
</comment>
<evidence type="ECO:0000313" key="3">
    <source>
        <dbReference type="Proteomes" id="UP001197093"/>
    </source>
</evidence>
<protein>
    <recommendedName>
        <fullName evidence="1">2EXR domain-containing protein</fullName>
    </recommendedName>
</protein>
<evidence type="ECO:0000259" key="1">
    <source>
        <dbReference type="Pfam" id="PF20150"/>
    </source>
</evidence>
<dbReference type="EMBL" id="JAHCVI010000001">
    <property type="protein sequence ID" value="KAG7291343.1"/>
    <property type="molecule type" value="Genomic_DNA"/>
</dbReference>
<name>A0AAD4F121_9PEZI</name>